<accession>A0A6J5L013</accession>
<feature type="domain" description="DUF6046" evidence="1">
    <location>
        <begin position="71"/>
        <end position="187"/>
    </location>
</feature>
<gene>
    <name evidence="2" type="ORF">UFOVP105_17</name>
</gene>
<sequence length="190" mass="20999">MTNGLYSLTGAGISQLKTKTFILPEGTTADTKSATSYFGTPVYSNLKIKPFNYEDLDGKKISINNGVTIDTVLLSITQTKNIVTTPIQGRNGTEKEYISDGDYQIEIEGKIVSQSDNYPETEVNELIEICKATVPIPSGSLISEFLNWFGIHSLIVESYSFPQTEGTRNEQEFSISAISDIPIEFETDEF</sequence>
<evidence type="ECO:0000259" key="1">
    <source>
        <dbReference type="Pfam" id="PF19512"/>
    </source>
</evidence>
<dbReference type="Pfam" id="PF19512">
    <property type="entry name" value="DUF6046"/>
    <property type="match status" value="1"/>
</dbReference>
<reference evidence="2" key="1">
    <citation type="submission" date="2020-04" db="EMBL/GenBank/DDBJ databases">
        <authorList>
            <person name="Chiriac C."/>
            <person name="Salcher M."/>
            <person name="Ghai R."/>
            <person name="Kavagutti S V."/>
        </authorList>
    </citation>
    <scope>NUCLEOTIDE SEQUENCE</scope>
</reference>
<organism evidence="2">
    <name type="scientific">uncultured Caudovirales phage</name>
    <dbReference type="NCBI Taxonomy" id="2100421"/>
    <lineage>
        <taxon>Viruses</taxon>
        <taxon>Duplodnaviria</taxon>
        <taxon>Heunggongvirae</taxon>
        <taxon>Uroviricota</taxon>
        <taxon>Caudoviricetes</taxon>
        <taxon>Peduoviridae</taxon>
        <taxon>Maltschvirus</taxon>
        <taxon>Maltschvirus maltsch</taxon>
    </lineage>
</organism>
<proteinExistence type="predicted"/>
<dbReference type="EMBL" id="LR796222">
    <property type="protein sequence ID" value="CAB4128098.1"/>
    <property type="molecule type" value="Genomic_DNA"/>
</dbReference>
<dbReference type="InterPro" id="IPR046109">
    <property type="entry name" value="DUF6046"/>
</dbReference>
<evidence type="ECO:0000313" key="2">
    <source>
        <dbReference type="EMBL" id="CAB4128098.1"/>
    </source>
</evidence>
<name>A0A6J5L013_9CAUD</name>
<protein>
    <recommendedName>
        <fullName evidence="1">DUF6046 domain-containing protein</fullName>
    </recommendedName>
</protein>